<gene>
    <name evidence="2" type="ORF">LX95_00063</name>
</gene>
<evidence type="ECO:0000313" key="2">
    <source>
        <dbReference type="EMBL" id="PZW43739.1"/>
    </source>
</evidence>
<protein>
    <recommendedName>
        <fullName evidence="4">Lipoprotein</fullName>
    </recommendedName>
</protein>
<keyword evidence="3" id="KW-1185">Reference proteome</keyword>
<evidence type="ECO:0000313" key="3">
    <source>
        <dbReference type="Proteomes" id="UP000249542"/>
    </source>
</evidence>
<sequence>MKKLLLRISLMMCISVLFSSCAAGLTGYMNNSASLSSNNYSYVKRDLQGKSQATYVLGIGGMNREAIVDEAKQNMLENHTLQDAQTLANTTVNFKYSSFLGIISTTKCYVTADIVEFK</sequence>
<evidence type="ECO:0008006" key="4">
    <source>
        <dbReference type="Google" id="ProtNLM"/>
    </source>
</evidence>
<dbReference type="AlphaFoldDB" id="A0A2W7IBJ0"/>
<name>A0A2W7IBJ0_9FLAO</name>
<feature type="chain" id="PRO_5016062876" description="Lipoprotein" evidence="1">
    <location>
        <begin position="23"/>
        <end position="118"/>
    </location>
</feature>
<accession>A0A2W7IBJ0</accession>
<proteinExistence type="predicted"/>
<feature type="signal peptide" evidence="1">
    <location>
        <begin position="1"/>
        <end position="22"/>
    </location>
</feature>
<dbReference type="EMBL" id="QKYV01000001">
    <property type="protein sequence ID" value="PZW43739.1"/>
    <property type="molecule type" value="Genomic_DNA"/>
</dbReference>
<dbReference type="PROSITE" id="PS51257">
    <property type="entry name" value="PROKAR_LIPOPROTEIN"/>
    <property type="match status" value="1"/>
</dbReference>
<dbReference type="RefSeq" id="WP_146240721.1">
    <property type="nucleotide sequence ID" value="NZ_QKYV01000001.1"/>
</dbReference>
<comment type="caution">
    <text evidence="2">The sequence shown here is derived from an EMBL/GenBank/DDBJ whole genome shotgun (WGS) entry which is preliminary data.</text>
</comment>
<dbReference type="Proteomes" id="UP000249542">
    <property type="component" value="Unassembled WGS sequence"/>
</dbReference>
<keyword evidence="1" id="KW-0732">Signal</keyword>
<organism evidence="2 3">
    <name type="scientific">Mesonia algae</name>
    <dbReference type="NCBI Taxonomy" id="213248"/>
    <lineage>
        <taxon>Bacteria</taxon>
        <taxon>Pseudomonadati</taxon>
        <taxon>Bacteroidota</taxon>
        <taxon>Flavobacteriia</taxon>
        <taxon>Flavobacteriales</taxon>
        <taxon>Flavobacteriaceae</taxon>
        <taxon>Mesonia</taxon>
    </lineage>
</organism>
<dbReference type="InterPro" id="IPR046697">
    <property type="entry name" value="DUF6567"/>
</dbReference>
<dbReference type="Pfam" id="PF20205">
    <property type="entry name" value="DUF6567"/>
    <property type="match status" value="1"/>
</dbReference>
<evidence type="ECO:0000256" key="1">
    <source>
        <dbReference type="SAM" id="SignalP"/>
    </source>
</evidence>
<reference evidence="2 3" key="1">
    <citation type="submission" date="2018-06" db="EMBL/GenBank/DDBJ databases">
        <title>Genomic Encyclopedia of Archaeal and Bacterial Type Strains, Phase II (KMG-II): from individual species to whole genera.</title>
        <authorList>
            <person name="Goeker M."/>
        </authorList>
    </citation>
    <scope>NUCLEOTIDE SEQUENCE [LARGE SCALE GENOMIC DNA]</scope>
    <source>
        <strain evidence="2 3">DSM 15361</strain>
    </source>
</reference>